<evidence type="ECO:0008006" key="3">
    <source>
        <dbReference type="Google" id="ProtNLM"/>
    </source>
</evidence>
<proteinExistence type="predicted"/>
<evidence type="ECO:0000313" key="2">
    <source>
        <dbReference type="Proteomes" id="UP001549146"/>
    </source>
</evidence>
<evidence type="ECO:0000313" key="1">
    <source>
        <dbReference type="EMBL" id="MET3732120.1"/>
    </source>
</evidence>
<protein>
    <recommendedName>
        <fullName evidence="3">Outer membrane protein beta-barrel domain-containing protein</fullName>
    </recommendedName>
</protein>
<keyword evidence="2" id="KW-1185">Reference proteome</keyword>
<dbReference type="RefSeq" id="WP_354509031.1">
    <property type="nucleotide sequence ID" value="NZ_JBEPMO010000009.1"/>
</dbReference>
<accession>A0ABV2LU79</accession>
<sequence>MKKIILSAVFSVIGLAGLNAQSGSFEIGPYLGAPVGDADALSFNTGATFAYYVNLAPKWQLGGLVGIDHFFGKDYRWGNYEIEGEGATFIPLAASAKFQINEKLFAGLDLGYAIGISDGAGDGGFLARPRFGFSLPIVDLYAYYKAINYKWDGPGDVDWDDSYNVGSVGVGAAFKL</sequence>
<name>A0ABV2LU79_9FLAO</name>
<organism evidence="1 2">
    <name type="scientific">Moheibacter stercoris</name>
    <dbReference type="NCBI Taxonomy" id="1628251"/>
    <lineage>
        <taxon>Bacteria</taxon>
        <taxon>Pseudomonadati</taxon>
        <taxon>Bacteroidota</taxon>
        <taxon>Flavobacteriia</taxon>
        <taxon>Flavobacteriales</taxon>
        <taxon>Weeksellaceae</taxon>
        <taxon>Moheibacter</taxon>
    </lineage>
</organism>
<reference evidence="1 2" key="1">
    <citation type="submission" date="2024-06" db="EMBL/GenBank/DDBJ databases">
        <title>Genomic Encyclopedia of Type Strains, Phase IV (KMG-IV): sequencing the most valuable type-strain genomes for metagenomic binning, comparative biology and taxonomic classification.</title>
        <authorList>
            <person name="Goeker M."/>
        </authorList>
    </citation>
    <scope>NUCLEOTIDE SEQUENCE [LARGE SCALE GENOMIC DNA]</scope>
    <source>
        <strain evidence="1 2">DSM 29388</strain>
    </source>
</reference>
<comment type="caution">
    <text evidence="1">The sequence shown here is derived from an EMBL/GenBank/DDBJ whole genome shotgun (WGS) entry which is preliminary data.</text>
</comment>
<dbReference type="Proteomes" id="UP001549146">
    <property type="component" value="Unassembled WGS sequence"/>
</dbReference>
<dbReference type="EMBL" id="JBEPMO010000009">
    <property type="protein sequence ID" value="MET3732120.1"/>
    <property type="molecule type" value="Genomic_DNA"/>
</dbReference>
<gene>
    <name evidence="1" type="ORF">ABID46_001707</name>
</gene>